<dbReference type="PANTHER" id="PTHR43656:SF2">
    <property type="entry name" value="BINDING OXIDOREDUCTASE, PUTATIVE (AFU_ORTHOLOGUE AFUA_2G08260)-RELATED"/>
    <property type="match status" value="1"/>
</dbReference>
<dbReference type="SUPFAM" id="SSF51395">
    <property type="entry name" value="FMN-linked oxidoreductases"/>
    <property type="match status" value="1"/>
</dbReference>
<accession>A0A401GQF0</accession>
<reference evidence="8 9" key="1">
    <citation type="journal article" date="2018" name="Sci. Rep.">
        <title>Genome sequence of the cauliflower mushroom Sparassis crispa (Hanabiratake) and its association with beneficial usage.</title>
        <authorList>
            <person name="Kiyama R."/>
            <person name="Furutani Y."/>
            <person name="Kawaguchi K."/>
            <person name="Nakanishi T."/>
        </authorList>
    </citation>
    <scope>NUCLEOTIDE SEQUENCE [LARGE SCALE GENOMIC DNA]</scope>
</reference>
<dbReference type="InterPro" id="IPR051799">
    <property type="entry name" value="NADH_flavin_oxidoreductase"/>
</dbReference>
<dbReference type="AlphaFoldDB" id="A0A401GQF0"/>
<evidence type="ECO:0000256" key="3">
    <source>
        <dbReference type="ARBA" id="ARBA00022643"/>
    </source>
</evidence>
<keyword evidence="6" id="KW-0812">Transmembrane</keyword>
<evidence type="ECO:0000256" key="5">
    <source>
        <dbReference type="SAM" id="MobiDB-lite"/>
    </source>
</evidence>
<dbReference type="InterPro" id="IPR013785">
    <property type="entry name" value="Aldolase_TIM"/>
</dbReference>
<feature type="transmembrane region" description="Helical" evidence="6">
    <location>
        <begin position="532"/>
        <end position="553"/>
    </location>
</feature>
<dbReference type="OrthoDB" id="1663137at2759"/>
<comment type="caution">
    <text evidence="8">The sequence shown here is derived from an EMBL/GenBank/DDBJ whole genome shotgun (WGS) entry which is preliminary data.</text>
</comment>
<gene>
    <name evidence="8" type="ORF">SCP_0510330</name>
</gene>
<keyword evidence="6" id="KW-0472">Membrane</keyword>
<dbReference type="GO" id="GO:0016491">
    <property type="term" value="F:oxidoreductase activity"/>
    <property type="evidence" value="ECO:0007669"/>
    <property type="project" value="UniProtKB-KW"/>
</dbReference>
<evidence type="ECO:0000259" key="7">
    <source>
        <dbReference type="Pfam" id="PF00724"/>
    </source>
</evidence>
<feature type="transmembrane region" description="Helical" evidence="6">
    <location>
        <begin position="479"/>
        <end position="496"/>
    </location>
</feature>
<evidence type="ECO:0000256" key="6">
    <source>
        <dbReference type="SAM" id="Phobius"/>
    </source>
</evidence>
<name>A0A401GQF0_9APHY</name>
<dbReference type="RefSeq" id="XP_027614887.1">
    <property type="nucleotide sequence ID" value="XM_027759086.1"/>
</dbReference>
<dbReference type="InterPro" id="IPR001155">
    <property type="entry name" value="OxRdtase_FMN_N"/>
</dbReference>
<keyword evidence="4" id="KW-0560">Oxidoreductase</keyword>
<comment type="similarity">
    <text evidence="1">Belongs to the NADH:flavin oxidoreductase/NADH oxidase family.</text>
</comment>
<dbReference type="Pfam" id="PF00724">
    <property type="entry name" value="Oxidored_FMN"/>
    <property type="match status" value="1"/>
</dbReference>
<evidence type="ECO:0000256" key="2">
    <source>
        <dbReference type="ARBA" id="ARBA00022630"/>
    </source>
</evidence>
<feature type="transmembrane region" description="Helical" evidence="6">
    <location>
        <begin position="503"/>
        <end position="520"/>
    </location>
</feature>
<keyword evidence="3" id="KW-0288">FMN</keyword>
<dbReference type="GeneID" id="38780891"/>
<keyword evidence="6" id="KW-1133">Transmembrane helix</keyword>
<keyword evidence="9" id="KW-1185">Reference proteome</keyword>
<organism evidence="8 9">
    <name type="scientific">Sparassis crispa</name>
    <dbReference type="NCBI Taxonomy" id="139825"/>
    <lineage>
        <taxon>Eukaryota</taxon>
        <taxon>Fungi</taxon>
        <taxon>Dikarya</taxon>
        <taxon>Basidiomycota</taxon>
        <taxon>Agaricomycotina</taxon>
        <taxon>Agaricomycetes</taxon>
        <taxon>Polyporales</taxon>
        <taxon>Sparassidaceae</taxon>
        <taxon>Sparassis</taxon>
    </lineage>
</organism>
<protein>
    <submittedName>
        <fullName evidence="8">FMN-linked oxidoreductase</fullName>
    </submittedName>
</protein>
<dbReference type="PANTHER" id="PTHR43656">
    <property type="entry name" value="BINDING OXIDOREDUCTASE, PUTATIVE (AFU_ORTHOLOGUE AFUA_2G08260)-RELATED"/>
    <property type="match status" value="1"/>
</dbReference>
<dbReference type="GO" id="GO:0010181">
    <property type="term" value="F:FMN binding"/>
    <property type="evidence" value="ECO:0007669"/>
    <property type="project" value="InterPro"/>
</dbReference>
<dbReference type="EMBL" id="BFAD01000005">
    <property type="protein sequence ID" value="GBE83974.1"/>
    <property type="molecule type" value="Genomic_DNA"/>
</dbReference>
<dbReference type="InParanoid" id="A0A401GQF0"/>
<keyword evidence="2" id="KW-0285">Flavoprotein</keyword>
<evidence type="ECO:0000313" key="8">
    <source>
        <dbReference type="EMBL" id="GBE83974.1"/>
    </source>
</evidence>
<dbReference type="Proteomes" id="UP000287166">
    <property type="component" value="Unassembled WGS sequence"/>
</dbReference>
<evidence type="ECO:0000313" key="9">
    <source>
        <dbReference type="Proteomes" id="UP000287166"/>
    </source>
</evidence>
<sequence length="554" mass="60851">MDENVRNGNFSHLPSQEELFSPIRLPCGRTVQNRFVKVSLYEHMSALFGGPPNAAHFELYSRWSQGRWGMIMTGNVQVARDHLTLGRDLVIPEHISPETLKPFERLANIIHGGSGKGSDGRQSTASLAIMQLSHAGRQSPNFLGGRWPFNPPFGPSAVPVGRRGISRGEHTTTFSRFLHNICFQTPTVMSLSDIDDAVASFVRGAQVAAQSGFDGVELHASHGYLIAQFISPKTNLRSDAYSEPLHFLYHIVSSIRSPGMVPDNFILGIKLNASDYVEESSNGTEDEQAYSRTGMQETLALEHVKEIARWSMVDFIQVSGGDYEHPDFMSVRSGSQRQGLFAHFSRNAVRALTSQSLDTQDSTRNEEAGSSTAPPKPPPLVLLTGGLRSLPLLSSALSQKHAHLLGLGRLSILYPELPRTLAEALKNGDNTLLMESPPEPDIHGLGRRKVELGDHIARVFLSFLMWLWTLFPFEFPRLVGAGTTMAWYIVMLRRIAGGREPDYSVGGLSAVLRMWLWFAPDGEAGSTTTNSILDSWIVMGLIGLVIGLAVGNIV</sequence>
<dbReference type="STRING" id="139825.A0A401GQF0"/>
<evidence type="ECO:0000256" key="4">
    <source>
        <dbReference type="ARBA" id="ARBA00023002"/>
    </source>
</evidence>
<dbReference type="Gene3D" id="3.20.20.70">
    <property type="entry name" value="Aldolase class I"/>
    <property type="match status" value="1"/>
</dbReference>
<evidence type="ECO:0000256" key="1">
    <source>
        <dbReference type="ARBA" id="ARBA00005979"/>
    </source>
</evidence>
<feature type="domain" description="NADH:flavin oxidoreductase/NADH oxidase N-terminal" evidence="7">
    <location>
        <begin position="18"/>
        <end position="292"/>
    </location>
</feature>
<proteinExistence type="inferred from homology"/>
<feature type="region of interest" description="Disordered" evidence="5">
    <location>
        <begin position="352"/>
        <end position="380"/>
    </location>
</feature>